<proteinExistence type="inferred from homology"/>
<organism evidence="3 4">
    <name type="scientific">Pristionchus mayeri</name>
    <dbReference type="NCBI Taxonomy" id="1317129"/>
    <lineage>
        <taxon>Eukaryota</taxon>
        <taxon>Metazoa</taxon>
        <taxon>Ecdysozoa</taxon>
        <taxon>Nematoda</taxon>
        <taxon>Chromadorea</taxon>
        <taxon>Rhabditida</taxon>
        <taxon>Rhabditina</taxon>
        <taxon>Diplogasteromorpha</taxon>
        <taxon>Diplogasteroidea</taxon>
        <taxon>Neodiplogasteridae</taxon>
        <taxon>Pristionchus</taxon>
    </lineage>
</organism>
<evidence type="ECO:0000256" key="1">
    <source>
        <dbReference type="ARBA" id="ARBA00005350"/>
    </source>
</evidence>
<comment type="caution">
    <text evidence="3">The sequence shown here is derived from an EMBL/GenBank/DDBJ whole genome shotgun (WGS) entry which is preliminary data.</text>
</comment>
<dbReference type="EMBL" id="BTRK01000004">
    <property type="protein sequence ID" value="GMR50162.1"/>
    <property type="molecule type" value="Genomic_DNA"/>
</dbReference>
<comment type="similarity">
    <text evidence="1 2">Belongs to the phospholipid scramblase family.</text>
</comment>
<accession>A0AAN5CT79</accession>
<reference evidence="4" key="1">
    <citation type="submission" date="2022-10" db="EMBL/GenBank/DDBJ databases">
        <title>Genome assembly of Pristionchus species.</title>
        <authorList>
            <person name="Yoshida K."/>
            <person name="Sommer R.J."/>
        </authorList>
    </citation>
    <scope>NUCLEOTIDE SEQUENCE [LARGE SCALE GENOMIC DNA]</scope>
    <source>
        <strain evidence="4">RS5460</strain>
    </source>
</reference>
<dbReference type="PANTHER" id="PTHR23248">
    <property type="entry name" value="PHOSPHOLIPID SCRAMBLASE-RELATED"/>
    <property type="match status" value="1"/>
</dbReference>
<evidence type="ECO:0000256" key="2">
    <source>
        <dbReference type="RuleBase" id="RU363116"/>
    </source>
</evidence>
<dbReference type="Proteomes" id="UP001328107">
    <property type="component" value="Unassembled WGS sequence"/>
</dbReference>
<dbReference type="PANTHER" id="PTHR23248:SF9">
    <property type="entry name" value="PHOSPHOLIPID SCRAMBLASE"/>
    <property type="match status" value="1"/>
</dbReference>
<keyword evidence="2" id="KW-0106">Calcium</keyword>
<gene>
    <name evidence="3" type="ORF">PMAYCL1PPCAC_20357</name>
</gene>
<dbReference type="GO" id="GO:0005886">
    <property type="term" value="C:plasma membrane"/>
    <property type="evidence" value="ECO:0007669"/>
    <property type="project" value="TreeGrafter"/>
</dbReference>
<feature type="non-terminal residue" evidence="3">
    <location>
        <position position="234"/>
    </location>
</feature>
<dbReference type="GO" id="GO:0017128">
    <property type="term" value="F:phospholipid scramblase activity"/>
    <property type="evidence" value="ECO:0007669"/>
    <property type="project" value="InterPro"/>
</dbReference>
<keyword evidence="2" id="KW-0564">Palmitate</keyword>
<name>A0AAN5CT79_9BILA</name>
<comment type="function">
    <text evidence="2">May mediate accelerated ATP-independent bidirectional transbilayer migration of phospholipids upon binding calcium ions that results in a loss of phospholipid asymmetry in the plasma membrane.</text>
</comment>
<dbReference type="AlphaFoldDB" id="A0AAN5CT79"/>
<sequence length="234" mass="25979">MLCYLISSDDQWMTLPSIPAGLAIPPGLEFLLPCAGAHVRQRTDMIEMFTGIDTPNKYAIYNDQGQFMYYAQEQQNFGGFLAAQYLGDNRGFYFTVTDGLGRQAFSVSRSSKLWTDCEMIVEAPPGIPAGFVSYNSSLCSRGVLTIWDAGRNPVLSVPFPSECDCGGDRGYMVMTGSDIVGSIVRKYPGFMKQAFTNCDNFALDFPVDLDVRIKCTLLACAIMIDFIDYEDKRN</sequence>
<evidence type="ECO:0000313" key="3">
    <source>
        <dbReference type="EMBL" id="GMR50162.1"/>
    </source>
</evidence>
<evidence type="ECO:0000313" key="4">
    <source>
        <dbReference type="Proteomes" id="UP001328107"/>
    </source>
</evidence>
<dbReference type="InterPro" id="IPR005552">
    <property type="entry name" value="Scramblase"/>
</dbReference>
<protein>
    <recommendedName>
        <fullName evidence="2">Phospholipid scramblase</fullName>
    </recommendedName>
</protein>
<keyword evidence="2" id="KW-0449">Lipoprotein</keyword>
<dbReference type="Pfam" id="PF03803">
    <property type="entry name" value="Scramblase"/>
    <property type="match status" value="1"/>
</dbReference>
<comment type="cofactor">
    <cofactor evidence="2">
        <name>Ca(2+)</name>
        <dbReference type="ChEBI" id="CHEBI:29108"/>
    </cofactor>
</comment>
<keyword evidence="4" id="KW-1185">Reference proteome</keyword>